<sequence length="247" mass="25224">MAQALLWGAVAGGANLLGALIVMAFNLPQKLIGYIMALGTGALIGAVAFELLDEAMEISGLTQIALGFLGGALIFTILDILVTRKGGMHRKRSGHGSDAPSNSEAGAGMAIFIGTIMDAIPETAMIGLGIAQGGGVGYALVAAVFISNLPEGISSTTGLQKGGYHKKKVLWMWVFVLVASALSSLAGYTFLENATEDVQAILSAFAAGGIIAMVASTMMPEAHEKGGPIAGFITAAGIFITLLLQQI</sequence>
<keyword evidence="2" id="KW-1185">Reference proteome</keyword>
<dbReference type="OrthoDB" id="1145132at2"/>
<name>A0A1G8FKA9_9BACL</name>
<dbReference type="AlphaFoldDB" id="A0A1G8FKA9"/>
<evidence type="ECO:0000313" key="1">
    <source>
        <dbReference type="EMBL" id="QKX52102.1"/>
    </source>
</evidence>
<dbReference type="eggNOG" id="COG0428">
    <property type="taxonomic scope" value="Bacteria"/>
</dbReference>
<proteinExistence type="predicted"/>
<reference evidence="2" key="1">
    <citation type="submission" date="2020-06" db="EMBL/GenBank/DDBJ databases">
        <title>Isolation of Planomicrobium glaciei.</title>
        <authorList>
            <person name="Malisova L."/>
            <person name="Safrankova R."/>
            <person name="Jakubu V."/>
            <person name="Spanelova P."/>
        </authorList>
    </citation>
    <scope>NUCLEOTIDE SEQUENCE [LARGE SCALE GENOMIC DNA]</scope>
    <source>
        <strain evidence="2">NRL-ATB46093</strain>
    </source>
</reference>
<dbReference type="STRING" id="459472.SAMN04487975_108106"/>
<dbReference type="Proteomes" id="UP000509222">
    <property type="component" value="Chromosome"/>
</dbReference>
<dbReference type="EMBL" id="CP051177">
    <property type="protein sequence ID" value="QKX52102.1"/>
    <property type="molecule type" value="Genomic_DNA"/>
</dbReference>
<organism evidence="1 2">
    <name type="scientific">Planococcus glaciei</name>
    <dbReference type="NCBI Taxonomy" id="459472"/>
    <lineage>
        <taxon>Bacteria</taxon>
        <taxon>Bacillati</taxon>
        <taxon>Bacillota</taxon>
        <taxon>Bacilli</taxon>
        <taxon>Bacillales</taxon>
        <taxon>Caryophanaceae</taxon>
        <taxon>Planococcus</taxon>
    </lineage>
</organism>
<dbReference type="RefSeq" id="WP_036804683.1">
    <property type="nucleotide sequence ID" value="NZ_CP051177.1"/>
</dbReference>
<evidence type="ECO:0000313" key="2">
    <source>
        <dbReference type="Proteomes" id="UP000509222"/>
    </source>
</evidence>
<accession>A0A1G8FKA9</accession>
<gene>
    <name evidence="1" type="ORF">HF394_16805</name>
</gene>
<protein>
    <submittedName>
        <fullName evidence="1">ZIP family metal transporter</fullName>
    </submittedName>
</protein>